<proteinExistence type="predicted"/>
<protein>
    <submittedName>
        <fullName evidence="2">Uncharacterized protein</fullName>
    </submittedName>
</protein>
<organism evidence="2 3">
    <name type="scientific">Geodermatophilus amargosae</name>
    <dbReference type="NCBI Taxonomy" id="1296565"/>
    <lineage>
        <taxon>Bacteria</taxon>
        <taxon>Bacillati</taxon>
        <taxon>Actinomycetota</taxon>
        <taxon>Actinomycetes</taxon>
        <taxon>Geodermatophilales</taxon>
        <taxon>Geodermatophilaceae</taxon>
        <taxon>Geodermatophilus</taxon>
    </lineage>
</organism>
<name>A0A1I7C3D8_9ACTN</name>
<dbReference type="OrthoDB" id="10003405at2"/>
<evidence type="ECO:0000313" key="3">
    <source>
        <dbReference type="Proteomes" id="UP000199546"/>
    </source>
</evidence>
<dbReference type="RefSeq" id="WP_093582176.1">
    <property type="nucleotide sequence ID" value="NZ_FPBA01000017.1"/>
</dbReference>
<feature type="region of interest" description="Disordered" evidence="1">
    <location>
        <begin position="1"/>
        <end position="24"/>
    </location>
</feature>
<evidence type="ECO:0000313" key="2">
    <source>
        <dbReference type="EMBL" id="SFT93967.1"/>
    </source>
</evidence>
<dbReference type="STRING" id="1296565.SAMN05660657_04033"/>
<feature type="region of interest" description="Disordered" evidence="1">
    <location>
        <begin position="92"/>
        <end position="128"/>
    </location>
</feature>
<reference evidence="3" key="1">
    <citation type="submission" date="2016-10" db="EMBL/GenBank/DDBJ databases">
        <authorList>
            <person name="Varghese N."/>
            <person name="Submissions S."/>
        </authorList>
    </citation>
    <scope>NUCLEOTIDE SEQUENCE [LARGE SCALE GENOMIC DNA]</scope>
    <source>
        <strain evidence="3">DSM 46136</strain>
    </source>
</reference>
<dbReference type="Proteomes" id="UP000199546">
    <property type="component" value="Unassembled WGS sequence"/>
</dbReference>
<keyword evidence="3" id="KW-1185">Reference proteome</keyword>
<accession>A0A1I7C3D8</accession>
<dbReference type="EMBL" id="FPBA01000017">
    <property type="protein sequence ID" value="SFT93967.1"/>
    <property type="molecule type" value="Genomic_DNA"/>
</dbReference>
<feature type="compositionally biased region" description="Low complexity" evidence="1">
    <location>
        <begin position="103"/>
        <end position="118"/>
    </location>
</feature>
<sequence>MSSLSDPAVQAVLRHHGQRSPGTPMRAVVSKAAALGFDVVPPREGSSATYLRLVSTTPSGRDVTLHVDGAKLTSNATGDRAFAAALPGAVETTVDVQSPSPGPTRCRSSSRSPTTRVTGQPRRLLPSP</sequence>
<gene>
    <name evidence="2" type="ORF">SAMN05660657_04033</name>
</gene>
<dbReference type="AlphaFoldDB" id="A0A1I7C3D8"/>
<evidence type="ECO:0000256" key="1">
    <source>
        <dbReference type="SAM" id="MobiDB-lite"/>
    </source>
</evidence>